<feature type="domain" description="Antitoxin SocA-like Panacea" evidence="1">
    <location>
        <begin position="29"/>
        <end position="142"/>
    </location>
</feature>
<dbReference type="Proteomes" id="UP000320591">
    <property type="component" value="Chromosome"/>
</dbReference>
<dbReference type="AlphaFoldDB" id="A0A5B8IK41"/>
<keyword evidence="3" id="KW-1185">Reference proteome</keyword>
<dbReference type="Pfam" id="PF13274">
    <property type="entry name" value="SocA_Panacea"/>
    <property type="match status" value="1"/>
</dbReference>
<dbReference type="InterPro" id="IPR025272">
    <property type="entry name" value="SocA_Panacea"/>
</dbReference>
<accession>A0A5B8IK41</accession>
<dbReference type="RefSeq" id="WP_042873413.1">
    <property type="nucleotide sequence ID" value="NZ_CM001975.1"/>
</dbReference>
<reference evidence="2 3" key="1">
    <citation type="journal article" date="2019" name="Environ. Microbiol.">
        <title>The phytopathogenic nature of Dickeya aquatica 174/2 and the dynamic early evolution of Dickeya pathogenicity.</title>
        <authorList>
            <person name="Duprey A."/>
            <person name="Taib N."/>
            <person name="Leonard S."/>
            <person name="Garin T."/>
            <person name="Flandrois J.P."/>
            <person name="Nasser W."/>
            <person name="Brochier-Armanet C."/>
            <person name="Reverchon S."/>
        </authorList>
    </citation>
    <scope>NUCLEOTIDE SEQUENCE [LARGE SCALE GENOMIC DNA]</scope>
    <source>
        <strain evidence="2 3">NCPPB 569</strain>
    </source>
</reference>
<sequence length="174" mass="19273">MAYSAISVANSLIKKAKDRGITDLTPMKLQKLVYFAHAWMLAIDDRPLINETVKAWKFGPVIDSIYHEFKTYGAKNIDSFGTEFDLIDADDSTGVPDVGFITPYVDSADTRAHSVMDAILDTYGDKSATFLSNLTHAPDSAWSITRSDHHDGSRRGFVIDNEIIKAAMKQKLGL</sequence>
<protein>
    <submittedName>
        <fullName evidence="2">DUF4065 domain-containing protein</fullName>
    </submittedName>
</protein>
<evidence type="ECO:0000313" key="2">
    <source>
        <dbReference type="EMBL" id="QDX31700.1"/>
    </source>
</evidence>
<dbReference type="KEGG" id="dic:Dpoa569_0003764"/>
<dbReference type="EMBL" id="CP042220">
    <property type="protein sequence ID" value="QDX31700.1"/>
    <property type="molecule type" value="Genomic_DNA"/>
</dbReference>
<name>A0A5B8IK41_9GAMM</name>
<organism evidence="2 3">
    <name type="scientific">Dickeya poaceiphila</name>
    <dbReference type="NCBI Taxonomy" id="568768"/>
    <lineage>
        <taxon>Bacteria</taxon>
        <taxon>Pseudomonadati</taxon>
        <taxon>Pseudomonadota</taxon>
        <taxon>Gammaproteobacteria</taxon>
        <taxon>Enterobacterales</taxon>
        <taxon>Pectobacteriaceae</taxon>
        <taxon>Dickeya</taxon>
    </lineage>
</organism>
<evidence type="ECO:0000313" key="3">
    <source>
        <dbReference type="Proteomes" id="UP000320591"/>
    </source>
</evidence>
<evidence type="ECO:0000259" key="1">
    <source>
        <dbReference type="Pfam" id="PF13274"/>
    </source>
</evidence>
<dbReference type="OrthoDB" id="9799173at2"/>
<gene>
    <name evidence="2" type="ORF">Dpoa569_0003764</name>
</gene>
<proteinExistence type="predicted"/>